<evidence type="ECO:0000256" key="3">
    <source>
        <dbReference type="ARBA" id="ARBA00020984"/>
    </source>
</evidence>
<name>C1EAC4_MICCC</name>
<gene>
    <name evidence="10" type="ORF">MICPUN_83783</name>
</gene>
<evidence type="ECO:0000313" key="10">
    <source>
        <dbReference type="EMBL" id="ACO64834.1"/>
    </source>
</evidence>
<comment type="similarity">
    <text evidence="2">Belongs to the COG7 family.</text>
</comment>
<keyword evidence="4" id="KW-0813">Transport</keyword>
<dbReference type="AlphaFoldDB" id="C1EAC4"/>
<dbReference type="InParanoid" id="C1EAC4"/>
<proteinExistence type="inferred from homology"/>
<dbReference type="GeneID" id="8245213"/>
<evidence type="ECO:0000313" key="11">
    <source>
        <dbReference type="Proteomes" id="UP000002009"/>
    </source>
</evidence>
<sequence>MSFNPAEFSDANFDVKAWVNSACAGCPRGESMEKYLSEVEMKLQLVAEDISLALEEQSVAGLQRIPRAVAEIDRVELESKNLQTRIAGILKRLDEAETGSRASVNLLRDIDAVKGRMELTRDTLAEAAGLAELMRSADDVFAGGNVRSMADIVASMRRSLKVVGSVPEFEDAPERVEALEHRLEQAVKPELVKALANENAFRASELRNVLDVSGRITALIHAYAEVRVVEPLRREWDAFKKGAVPAGPAATAATSEAQRFAEWLPGYCEKVASRLRREVSFCRSAFPRECEELIATAWVKLSEATKREFSERMASQRLDWFIAAHRAAGDGYSTAAKSVADATGPERAAYALRAALAPFDAVRDRYGELEARAIAEDLAKLEVRRCDDVEAAAGEMSAAVPVAIESLGRAMERCVALTAGTQASAMLKAVDDGLVRYVDSLTASMRRLRKSQGLPTSGGEGKKEGSEGRVVAGEESIQSALQLTAVAHALTARVKDLERSLVASLKELRGALLPALPEPGPASEMPQPAAADALTPALAAVHANPDGARRLRALLDRVHQDVRFGPLARGVPRCADFEDCARDFVLDVLLSKVRSEFRGLAKRAEWSTSAESSDFDLPTFSAYPQGYVTTAGEYLLSLPQHLESIADAAEEERAAAAAAGEMGRAATAAEHFDSGEWMTRVAEAAAGLLLAEVRAITTLGEPGAAQLAADLEYFNNIISALFSEPPSALRTYAVCAAAARDSYAISVRDVEGMDEDVIRAVAKARGIKLN</sequence>
<evidence type="ECO:0000256" key="8">
    <source>
        <dbReference type="ARBA" id="ARBA00031345"/>
    </source>
</evidence>
<keyword evidence="5" id="KW-0653">Protein transport</keyword>
<keyword evidence="6" id="KW-0333">Golgi apparatus</keyword>
<feature type="region of interest" description="Disordered" evidence="9">
    <location>
        <begin position="448"/>
        <end position="469"/>
    </location>
</feature>
<dbReference type="GO" id="GO:0000139">
    <property type="term" value="C:Golgi membrane"/>
    <property type="evidence" value="ECO:0007669"/>
    <property type="project" value="UniProtKB-SubCell"/>
</dbReference>
<dbReference type="STRING" id="296587.C1EAC4"/>
<dbReference type="OrthoDB" id="245173at2759"/>
<accession>C1EAC4</accession>
<dbReference type="RefSeq" id="XP_002503576.1">
    <property type="nucleotide sequence ID" value="XM_002503530.1"/>
</dbReference>
<dbReference type="OMA" id="LKYYHNC"/>
<dbReference type="eggNOG" id="KOG4182">
    <property type="taxonomic scope" value="Eukaryota"/>
</dbReference>
<dbReference type="PANTHER" id="PTHR21443">
    <property type="entry name" value="CONSERVED OLIGOMERIC GOLGI COMPLEX COMPONENT 7"/>
    <property type="match status" value="1"/>
</dbReference>
<dbReference type="Pfam" id="PF10191">
    <property type="entry name" value="COG7"/>
    <property type="match status" value="1"/>
</dbReference>
<dbReference type="PANTHER" id="PTHR21443:SF0">
    <property type="entry name" value="CONSERVED OLIGOMERIC GOLGI COMPLEX SUBUNIT 7"/>
    <property type="match status" value="1"/>
</dbReference>
<dbReference type="InterPro" id="IPR019335">
    <property type="entry name" value="COG7"/>
</dbReference>
<evidence type="ECO:0000256" key="6">
    <source>
        <dbReference type="ARBA" id="ARBA00023034"/>
    </source>
</evidence>
<dbReference type="GO" id="GO:0017119">
    <property type="term" value="C:Golgi transport complex"/>
    <property type="evidence" value="ECO:0007669"/>
    <property type="project" value="InterPro"/>
</dbReference>
<dbReference type="FunCoup" id="C1EAC4">
    <property type="interactions" value="1794"/>
</dbReference>
<dbReference type="GO" id="GO:0006890">
    <property type="term" value="P:retrograde vesicle-mediated transport, Golgi to endoplasmic reticulum"/>
    <property type="evidence" value="ECO:0007669"/>
    <property type="project" value="TreeGrafter"/>
</dbReference>
<keyword evidence="7" id="KW-0472">Membrane</keyword>
<dbReference type="KEGG" id="mis:MICPUN_83783"/>
<dbReference type="EMBL" id="CP001328">
    <property type="protein sequence ID" value="ACO64834.1"/>
    <property type="molecule type" value="Genomic_DNA"/>
</dbReference>
<evidence type="ECO:0000256" key="1">
    <source>
        <dbReference type="ARBA" id="ARBA00004395"/>
    </source>
</evidence>
<evidence type="ECO:0000256" key="4">
    <source>
        <dbReference type="ARBA" id="ARBA00022448"/>
    </source>
</evidence>
<evidence type="ECO:0000256" key="7">
    <source>
        <dbReference type="ARBA" id="ARBA00023136"/>
    </source>
</evidence>
<comment type="subcellular location">
    <subcellularLocation>
        <location evidence="1">Golgi apparatus membrane</location>
        <topology evidence="1">Peripheral membrane protein</topology>
    </subcellularLocation>
</comment>
<dbReference type="Proteomes" id="UP000002009">
    <property type="component" value="Chromosome 7"/>
</dbReference>
<organism evidence="10 11">
    <name type="scientific">Micromonas commoda (strain RCC299 / NOUM17 / CCMP2709)</name>
    <name type="common">Picoplanktonic green alga</name>
    <dbReference type="NCBI Taxonomy" id="296587"/>
    <lineage>
        <taxon>Eukaryota</taxon>
        <taxon>Viridiplantae</taxon>
        <taxon>Chlorophyta</taxon>
        <taxon>Mamiellophyceae</taxon>
        <taxon>Mamiellales</taxon>
        <taxon>Mamiellaceae</taxon>
        <taxon>Micromonas</taxon>
    </lineage>
</organism>
<protein>
    <recommendedName>
        <fullName evidence="3">Conserved oligomeric Golgi complex subunit 7</fullName>
    </recommendedName>
    <alternativeName>
        <fullName evidence="8">Component of oligomeric Golgi complex 7</fullName>
    </alternativeName>
</protein>
<dbReference type="GO" id="GO:0007030">
    <property type="term" value="P:Golgi organization"/>
    <property type="evidence" value="ECO:0007669"/>
    <property type="project" value="TreeGrafter"/>
</dbReference>
<evidence type="ECO:0000256" key="2">
    <source>
        <dbReference type="ARBA" id="ARBA00005831"/>
    </source>
</evidence>
<dbReference type="GO" id="GO:0006886">
    <property type="term" value="P:intracellular protein transport"/>
    <property type="evidence" value="ECO:0007669"/>
    <property type="project" value="InterPro"/>
</dbReference>
<evidence type="ECO:0000256" key="9">
    <source>
        <dbReference type="SAM" id="MobiDB-lite"/>
    </source>
</evidence>
<reference evidence="10 11" key="1">
    <citation type="journal article" date="2009" name="Science">
        <title>Green evolution and dynamic adaptations revealed by genomes of the marine picoeukaryotes Micromonas.</title>
        <authorList>
            <person name="Worden A.Z."/>
            <person name="Lee J.H."/>
            <person name="Mock T."/>
            <person name="Rouze P."/>
            <person name="Simmons M.P."/>
            <person name="Aerts A.L."/>
            <person name="Allen A.E."/>
            <person name="Cuvelier M.L."/>
            <person name="Derelle E."/>
            <person name="Everett M.V."/>
            <person name="Foulon E."/>
            <person name="Grimwood J."/>
            <person name="Gundlach H."/>
            <person name="Henrissat B."/>
            <person name="Napoli C."/>
            <person name="McDonald S.M."/>
            <person name="Parker M.S."/>
            <person name="Rombauts S."/>
            <person name="Salamov A."/>
            <person name="Von Dassow P."/>
            <person name="Badger J.H."/>
            <person name="Coutinho P.M."/>
            <person name="Demir E."/>
            <person name="Dubchak I."/>
            <person name="Gentemann C."/>
            <person name="Eikrem W."/>
            <person name="Gready J.E."/>
            <person name="John U."/>
            <person name="Lanier W."/>
            <person name="Lindquist E.A."/>
            <person name="Lucas S."/>
            <person name="Mayer K.F."/>
            <person name="Moreau H."/>
            <person name="Not F."/>
            <person name="Otillar R."/>
            <person name="Panaud O."/>
            <person name="Pangilinan J."/>
            <person name="Paulsen I."/>
            <person name="Piegu B."/>
            <person name="Poliakov A."/>
            <person name="Robbens S."/>
            <person name="Schmutz J."/>
            <person name="Toulza E."/>
            <person name="Wyss T."/>
            <person name="Zelensky A."/>
            <person name="Zhou K."/>
            <person name="Armbrust E.V."/>
            <person name="Bhattacharya D."/>
            <person name="Goodenough U.W."/>
            <person name="Van de Peer Y."/>
            <person name="Grigoriev I.V."/>
        </authorList>
    </citation>
    <scope>NUCLEOTIDE SEQUENCE [LARGE SCALE GENOMIC DNA]</scope>
    <source>
        <strain evidence="11">RCC299 / NOUM17</strain>
    </source>
</reference>
<evidence type="ECO:0000256" key="5">
    <source>
        <dbReference type="ARBA" id="ARBA00022927"/>
    </source>
</evidence>
<keyword evidence="11" id="KW-1185">Reference proteome</keyword>